<accession>A0A8K0CW86</accession>
<dbReference type="Proteomes" id="UP000801492">
    <property type="component" value="Unassembled WGS sequence"/>
</dbReference>
<gene>
    <name evidence="2" type="ORF">ILUMI_15568</name>
</gene>
<dbReference type="PANTHER" id="PTHR47272:SF1">
    <property type="entry name" value="PIGGYBAC TRANSPOSABLE ELEMENT-DERIVED PROTEIN 3-LIKE"/>
    <property type="match status" value="1"/>
</dbReference>
<evidence type="ECO:0000313" key="2">
    <source>
        <dbReference type="EMBL" id="KAF2890605.1"/>
    </source>
</evidence>
<reference evidence="2" key="1">
    <citation type="submission" date="2019-08" db="EMBL/GenBank/DDBJ databases">
        <title>The genome of the North American firefly Photinus pyralis.</title>
        <authorList>
            <consortium name="Photinus pyralis genome working group"/>
            <person name="Fallon T.R."/>
            <person name="Sander Lower S.E."/>
            <person name="Weng J.-K."/>
        </authorList>
    </citation>
    <scope>NUCLEOTIDE SEQUENCE</scope>
    <source>
        <strain evidence="2">TRF0915ILg1</strain>
        <tissue evidence="2">Whole body</tissue>
    </source>
</reference>
<comment type="caution">
    <text evidence="2">The sequence shown here is derived from an EMBL/GenBank/DDBJ whole genome shotgun (WGS) entry which is preliminary data.</text>
</comment>
<dbReference type="EMBL" id="VTPC01049473">
    <property type="protein sequence ID" value="KAF2890605.1"/>
    <property type="molecule type" value="Genomic_DNA"/>
</dbReference>
<dbReference type="Pfam" id="PF13843">
    <property type="entry name" value="DDE_Tnp_1_7"/>
    <property type="match status" value="1"/>
</dbReference>
<dbReference type="OrthoDB" id="6752398at2759"/>
<evidence type="ECO:0000259" key="1">
    <source>
        <dbReference type="Pfam" id="PF13843"/>
    </source>
</evidence>
<keyword evidence="3" id="KW-1185">Reference proteome</keyword>
<evidence type="ECO:0000313" key="3">
    <source>
        <dbReference type="Proteomes" id="UP000801492"/>
    </source>
</evidence>
<organism evidence="2 3">
    <name type="scientific">Ignelater luminosus</name>
    <name type="common">Cucubano</name>
    <name type="synonym">Pyrophorus luminosus</name>
    <dbReference type="NCBI Taxonomy" id="2038154"/>
    <lineage>
        <taxon>Eukaryota</taxon>
        <taxon>Metazoa</taxon>
        <taxon>Ecdysozoa</taxon>
        <taxon>Arthropoda</taxon>
        <taxon>Hexapoda</taxon>
        <taxon>Insecta</taxon>
        <taxon>Pterygota</taxon>
        <taxon>Neoptera</taxon>
        <taxon>Endopterygota</taxon>
        <taxon>Coleoptera</taxon>
        <taxon>Polyphaga</taxon>
        <taxon>Elateriformia</taxon>
        <taxon>Elateroidea</taxon>
        <taxon>Elateridae</taxon>
        <taxon>Agrypninae</taxon>
        <taxon>Pyrophorini</taxon>
        <taxon>Ignelater</taxon>
    </lineage>
</organism>
<feature type="non-terminal residue" evidence="2">
    <location>
        <position position="269"/>
    </location>
</feature>
<sequence>TIFEFRRTDVCNKGETLHETIYAYEAPQMQFQSGFAYKFEIYAGQEESQVSSDQPDFGITGNTVLRFCKDIPRKQNYRLYHDNNYTSLSLIVYLAKEGIHSVGTVRRNRIPNCKLPTDSTLKSQPRGTSYEYVASVEGVDISITWKDNKCVTLLSSFVGRQDQSHQEQAEFRAALAETLCNIGRCPLKRGRPSALENKIAEKRRKGRTQHVPPREVRTDQLGHWPILEAKKMRCKYPTCKGFTHTKCEKCGIALCLNKSNKCFRAFHTQ</sequence>
<name>A0A8K0CW86_IGNLU</name>
<proteinExistence type="predicted"/>
<dbReference type="AlphaFoldDB" id="A0A8K0CW86"/>
<feature type="domain" description="PiggyBac transposable element-derived protein" evidence="1">
    <location>
        <begin position="31"/>
        <end position="165"/>
    </location>
</feature>
<protein>
    <recommendedName>
        <fullName evidence="1">PiggyBac transposable element-derived protein domain-containing protein</fullName>
    </recommendedName>
</protein>
<dbReference type="InterPro" id="IPR029526">
    <property type="entry name" value="PGBD"/>
</dbReference>
<dbReference type="PANTHER" id="PTHR47272">
    <property type="entry name" value="DDE_TNP_1_7 DOMAIN-CONTAINING PROTEIN"/>
    <property type="match status" value="1"/>
</dbReference>